<gene>
    <name evidence="7" type="ORF">E4N86_09440</name>
</gene>
<dbReference type="EMBL" id="CP051635">
    <property type="protein sequence ID" value="UTD00909.1"/>
    <property type="molecule type" value="Genomic_DNA"/>
</dbReference>
<sequence>MRSTGKKFLYAICTVYMIISLSFLLIHIMPGKPIMYLVGQEEYYYLLDQYPAELEALKLKFGLDDSLWVQYKKYLKCIATLDFGRAYSNHQPVSQNVLRAAKSTLLLSIPTWILGGILGAVLGTLAGWRTKGIFDRITTPFFLFVNTIPSNCIGLIFLIIFSYKLKIFPINGMVGPGLSGMERFWSLLNHMALPLIILVLSRTAGNFMLMKSSVSQICNEDYLITAESKGLEDKKVLFRHVLCNALLPYSTSLSIQLGWLLSGAMIVEVIFGWKGMGSLMFDAVSRRDFPTAQLCFLISAVSVVAANWISDIVNIIIDPRVRDEQ</sequence>
<feature type="transmembrane region" description="Helical" evidence="5">
    <location>
        <begin position="105"/>
        <end position="128"/>
    </location>
</feature>
<feature type="transmembrane region" description="Helical" evidence="5">
    <location>
        <begin position="140"/>
        <end position="163"/>
    </location>
</feature>
<dbReference type="SUPFAM" id="SSF161098">
    <property type="entry name" value="MetI-like"/>
    <property type="match status" value="1"/>
</dbReference>
<dbReference type="CDD" id="cd06261">
    <property type="entry name" value="TM_PBP2"/>
    <property type="match status" value="1"/>
</dbReference>
<dbReference type="PANTHER" id="PTHR43376">
    <property type="entry name" value="OLIGOPEPTIDE TRANSPORT SYSTEM PERMEASE PROTEIN"/>
    <property type="match status" value="1"/>
</dbReference>
<evidence type="ECO:0000256" key="2">
    <source>
        <dbReference type="ARBA" id="ARBA00022692"/>
    </source>
</evidence>
<feature type="transmembrane region" description="Helical" evidence="5">
    <location>
        <begin position="7"/>
        <end position="29"/>
    </location>
</feature>
<dbReference type="AlphaFoldDB" id="A0A9Q9BDP1"/>
<dbReference type="PROSITE" id="PS50928">
    <property type="entry name" value="ABC_TM1"/>
    <property type="match status" value="1"/>
</dbReference>
<accession>A0A9Q9BDP1</accession>
<evidence type="ECO:0000256" key="3">
    <source>
        <dbReference type="ARBA" id="ARBA00022989"/>
    </source>
</evidence>
<protein>
    <submittedName>
        <fullName evidence="7">ABC transporter permease</fullName>
    </submittedName>
</protein>
<proteinExistence type="inferred from homology"/>
<feature type="transmembrane region" description="Helical" evidence="5">
    <location>
        <begin position="183"/>
        <end position="201"/>
    </location>
</feature>
<reference evidence="7" key="1">
    <citation type="submission" date="2020-04" db="EMBL/GenBank/DDBJ databases">
        <title>Comparative genomics of oral phylogroup-2 Treponema strains.</title>
        <authorList>
            <person name="Zeng H."/>
            <person name="Chan Y.K."/>
            <person name="Watt R.M."/>
        </authorList>
    </citation>
    <scope>NUCLEOTIDE SEQUENCE</scope>
    <source>
        <strain evidence="7">OMZ 905</strain>
    </source>
</reference>
<organism evidence="7 8">
    <name type="scientific">Treponema denticola</name>
    <dbReference type="NCBI Taxonomy" id="158"/>
    <lineage>
        <taxon>Bacteria</taxon>
        <taxon>Pseudomonadati</taxon>
        <taxon>Spirochaetota</taxon>
        <taxon>Spirochaetia</taxon>
        <taxon>Spirochaetales</taxon>
        <taxon>Treponemataceae</taxon>
        <taxon>Treponema</taxon>
    </lineage>
</organism>
<keyword evidence="4 5" id="KW-0472">Membrane</keyword>
<dbReference type="Gene3D" id="1.10.3720.10">
    <property type="entry name" value="MetI-like"/>
    <property type="match status" value="1"/>
</dbReference>
<feature type="transmembrane region" description="Helical" evidence="5">
    <location>
        <begin position="257"/>
        <end position="276"/>
    </location>
</feature>
<dbReference type="Proteomes" id="UP001056981">
    <property type="component" value="Chromosome"/>
</dbReference>
<feature type="transmembrane region" description="Helical" evidence="5">
    <location>
        <begin position="296"/>
        <end position="317"/>
    </location>
</feature>
<dbReference type="GO" id="GO:0055085">
    <property type="term" value="P:transmembrane transport"/>
    <property type="evidence" value="ECO:0007669"/>
    <property type="project" value="InterPro"/>
</dbReference>
<dbReference type="PANTHER" id="PTHR43376:SF1">
    <property type="entry name" value="OLIGOPEPTIDE TRANSPORT SYSTEM PERMEASE PROTEIN"/>
    <property type="match status" value="1"/>
</dbReference>
<keyword evidence="3 5" id="KW-1133">Transmembrane helix</keyword>
<dbReference type="InterPro" id="IPR035906">
    <property type="entry name" value="MetI-like_sf"/>
</dbReference>
<comment type="similarity">
    <text evidence="5">Belongs to the binding-protein-dependent transport system permease family.</text>
</comment>
<evidence type="ECO:0000256" key="4">
    <source>
        <dbReference type="ARBA" id="ARBA00023136"/>
    </source>
</evidence>
<comment type="subcellular location">
    <subcellularLocation>
        <location evidence="1 5">Cell membrane</location>
        <topology evidence="1 5">Multi-pass membrane protein</topology>
    </subcellularLocation>
</comment>
<feature type="domain" description="ABC transmembrane type-1" evidence="6">
    <location>
        <begin position="101"/>
        <end position="310"/>
    </location>
</feature>
<keyword evidence="5" id="KW-0813">Transport</keyword>
<evidence type="ECO:0000259" key="6">
    <source>
        <dbReference type="PROSITE" id="PS50928"/>
    </source>
</evidence>
<keyword evidence="2 5" id="KW-0812">Transmembrane</keyword>
<dbReference type="Pfam" id="PF00528">
    <property type="entry name" value="BPD_transp_1"/>
    <property type="match status" value="1"/>
</dbReference>
<evidence type="ECO:0000313" key="8">
    <source>
        <dbReference type="Proteomes" id="UP001056981"/>
    </source>
</evidence>
<dbReference type="InterPro" id="IPR000515">
    <property type="entry name" value="MetI-like"/>
</dbReference>
<evidence type="ECO:0000256" key="1">
    <source>
        <dbReference type="ARBA" id="ARBA00004651"/>
    </source>
</evidence>
<evidence type="ECO:0000313" key="7">
    <source>
        <dbReference type="EMBL" id="UTD00909.1"/>
    </source>
</evidence>
<dbReference type="GO" id="GO:0005886">
    <property type="term" value="C:plasma membrane"/>
    <property type="evidence" value="ECO:0007669"/>
    <property type="project" value="UniProtKB-SubCell"/>
</dbReference>
<evidence type="ECO:0000256" key="5">
    <source>
        <dbReference type="RuleBase" id="RU363032"/>
    </source>
</evidence>
<name>A0A9Q9BDP1_TREDN</name>